<keyword evidence="1" id="KW-0472">Membrane</keyword>
<reference evidence="2 3" key="1">
    <citation type="submission" date="2020-02" db="EMBL/GenBank/DDBJ databases">
        <title>Geodermatophilus sabuli CPCC 205279 I12A-02694.</title>
        <authorList>
            <person name="Jiang Z."/>
        </authorList>
    </citation>
    <scope>NUCLEOTIDE SEQUENCE [LARGE SCALE GENOMIC DNA]</scope>
    <source>
        <strain evidence="2 3">I12A-02694</strain>
    </source>
</reference>
<protein>
    <submittedName>
        <fullName evidence="2">Uncharacterized protein</fullName>
    </submittedName>
</protein>
<dbReference type="EMBL" id="JAAGWF010000022">
    <property type="protein sequence ID" value="NEK59918.1"/>
    <property type="molecule type" value="Genomic_DNA"/>
</dbReference>
<keyword evidence="1" id="KW-0812">Transmembrane</keyword>
<dbReference type="AlphaFoldDB" id="A0A7K3W5E4"/>
<feature type="transmembrane region" description="Helical" evidence="1">
    <location>
        <begin position="12"/>
        <end position="40"/>
    </location>
</feature>
<accession>A0A7K3W5E4</accession>
<evidence type="ECO:0000256" key="1">
    <source>
        <dbReference type="SAM" id="Phobius"/>
    </source>
</evidence>
<comment type="caution">
    <text evidence="2">The sequence shown here is derived from an EMBL/GenBank/DDBJ whole genome shotgun (WGS) entry which is preliminary data.</text>
</comment>
<gene>
    <name evidence="2" type="ORF">GCU56_18850</name>
</gene>
<keyword evidence="1" id="KW-1133">Transmembrane helix</keyword>
<dbReference type="RefSeq" id="WP_163483291.1">
    <property type="nucleotide sequence ID" value="NZ_JAAGWF010000022.1"/>
</dbReference>
<proteinExistence type="predicted"/>
<evidence type="ECO:0000313" key="3">
    <source>
        <dbReference type="Proteomes" id="UP000470246"/>
    </source>
</evidence>
<name>A0A7K3W5E4_9ACTN</name>
<evidence type="ECO:0000313" key="2">
    <source>
        <dbReference type="EMBL" id="NEK59918.1"/>
    </source>
</evidence>
<keyword evidence="3" id="KW-1185">Reference proteome</keyword>
<dbReference type="Proteomes" id="UP000470246">
    <property type="component" value="Unassembled WGS sequence"/>
</dbReference>
<organism evidence="2 3">
    <name type="scientific">Geodermatophilus sabuli</name>
    <dbReference type="NCBI Taxonomy" id="1564158"/>
    <lineage>
        <taxon>Bacteria</taxon>
        <taxon>Bacillati</taxon>
        <taxon>Actinomycetota</taxon>
        <taxon>Actinomycetes</taxon>
        <taxon>Geodermatophilales</taxon>
        <taxon>Geodermatophilaceae</taxon>
        <taxon>Geodermatophilus</taxon>
    </lineage>
</organism>
<sequence length="71" mass="7225">MTSFGVGALVPPIASLFGATGTVMGTTMLAMSALSLVLLLTVVRPWRRPEPLVGVPAGRPALAQPGAEAPR</sequence>